<dbReference type="AlphaFoldDB" id="A0A8J5XKB0"/>
<gene>
    <name evidence="3" type="ORF">KFE25_009282</name>
</gene>
<feature type="region of interest" description="Disordered" evidence="1">
    <location>
        <begin position="1"/>
        <end position="44"/>
    </location>
</feature>
<dbReference type="Proteomes" id="UP000751190">
    <property type="component" value="Unassembled WGS sequence"/>
</dbReference>
<dbReference type="EMBL" id="JAGTXO010000001">
    <property type="protein sequence ID" value="KAG8470861.1"/>
    <property type="molecule type" value="Genomic_DNA"/>
</dbReference>
<evidence type="ECO:0000256" key="1">
    <source>
        <dbReference type="SAM" id="MobiDB-lite"/>
    </source>
</evidence>
<comment type="caution">
    <text evidence="3">The sequence shown here is derived from an EMBL/GenBank/DDBJ whole genome shotgun (WGS) entry which is preliminary data.</text>
</comment>
<feature type="transmembrane region" description="Helical" evidence="2">
    <location>
        <begin position="319"/>
        <end position="339"/>
    </location>
</feature>
<sequence>MSDGMLGADVTHTRGGGRWQPLSEDEEYSHKISMRPTRSQRPDEEFEAIGPPLGVSAAVQGDIVLRALIPAPLRATIALWPYVTGIVLVANVLIVIVLHRIWGDGNAFKMNVIDPANAAFCAKPYDLYRSGDVSILVPLLALPEALRLRRFCLHATDGTFSAPLADLYSSISLFTPQSWQATLAVSASRCALGIACSVCAFVMLVVPAMLSSSMLHYPARLARIAPYTDACGSDWWFGQVPDIFLVALDLPVVSLVFVPYFVVLHAAEGVRLALHAYTDEFEMRLSPVQRDETTVSETVRKHQALELLLEHATAVLEPALRWLLLVGLGMVLALITWSWMEFTLAHSAHSLALFAVAMAVTLALLPLLRAAERINAFQARLEKLAFSVGDPDVLGAALPASISQAAMLREYMREHSLSLRIGGLVIRPSSALSSTTLLSLFALMMVPYCVLIMPQLFGDPHLNDFKREMLHEDHPHNGTKPLCVFCGHCAFHGWCQSGLFSKPGYEDCRPASTCTHVTYAAEIAASSLLASAHPRAALF</sequence>
<evidence type="ECO:0000313" key="3">
    <source>
        <dbReference type="EMBL" id="KAG8470861.1"/>
    </source>
</evidence>
<feature type="transmembrane region" description="Helical" evidence="2">
    <location>
        <begin position="190"/>
        <end position="210"/>
    </location>
</feature>
<feature type="transmembrane region" description="Helical" evidence="2">
    <location>
        <begin position="437"/>
        <end position="457"/>
    </location>
</feature>
<organism evidence="3 4">
    <name type="scientific">Diacronema lutheri</name>
    <name type="common">Unicellular marine alga</name>
    <name type="synonym">Monochrysis lutheri</name>
    <dbReference type="NCBI Taxonomy" id="2081491"/>
    <lineage>
        <taxon>Eukaryota</taxon>
        <taxon>Haptista</taxon>
        <taxon>Haptophyta</taxon>
        <taxon>Pavlovophyceae</taxon>
        <taxon>Pavlovales</taxon>
        <taxon>Pavlovaceae</taxon>
        <taxon>Diacronema</taxon>
    </lineage>
</organism>
<reference evidence="3" key="1">
    <citation type="submission" date="2021-05" db="EMBL/GenBank/DDBJ databases">
        <title>The genome of the haptophyte Pavlova lutheri (Diacronema luteri, Pavlovales) - a model for lipid biosynthesis in eukaryotic algae.</title>
        <authorList>
            <person name="Hulatt C.J."/>
            <person name="Posewitz M.C."/>
        </authorList>
    </citation>
    <scope>NUCLEOTIDE SEQUENCE</scope>
    <source>
        <strain evidence="3">NIVA-4/92</strain>
    </source>
</reference>
<name>A0A8J5XKB0_DIALT</name>
<keyword evidence="2" id="KW-1133">Transmembrane helix</keyword>
<accession>A0A8J5XKB0</accession>
<feature type="transmembrane region" description="Helical" evidence="2">
    <location>
        <begin position="79"/>
        <end position="102"/>
    </location>
</feature>
<feature type="transmembrane region" description="Helical" evidence="2">
    <location>
        <begin position="351"/>
        <end position="371"/>
    </location>
</feature>
<evidence type="ECO:0000256" key="2">
    <source>
        <dbReference type="SAM" id="Phobius"/>
    </source>
</evidence>
<protein>
    <submittedName>
        <fullName evidence="3">Uncharacterized protein</fullName>
    </submittedName>
</protein>
<keyword evidence="2" id="KW-0472">Membrane</keyword>
<feature type="transmembrane region" description="Helical" evidence="2">
    <location>
        <begin position="243"/>
        <end position="263"/>
    </location>
</feature>
<proteinExistence type="predicted"/>
<keyword evidence="4" id="KW-1185">Reference proteome</keyword>
<keyword evidence="2" id="KW-0812">Transmembrane</keyword>
<evidence type="ECO:0000313" key="4">
    <source>
        <dbReference type="Proteomes" id="UP000751190"/>
    </source>
</evidence>